<gene>
    <name evidence="1" type="ORF">EVA_10485</name>
</gene>
<name>J9GHN2_9ZZZZ</name>
<accession>J9GHN2</accession>
<sequence length="29" mass="3463">KSNICIFVRKWEIMVSLFGGLTQKYYLQP</sequence>
<comment type="caution">
    <text evidence="1">The sequence shown here is derived from an EMBL/GenBank/DDBJ whole genome shotgun (WGS) entry which is preliminary data.</text>
</comment>
<evidence type="ECO:0000313" key="1">
    <source>
        <dbReference type="EMBL" id="EJX01408.1"/>
    </source>
</evidence>
<reference evidence="1" key="1">
    <citation type="journal article" date="2012" name="PLoS ONE">
        <title>Gene sets for utilization of primary and secondary nutrition supplies in the distal gut of endangered iberian lynx.</title>
        <authorList>
            <person name="Alcaide M."/>
            <person name="Messina E."/>
            <person name="Richter M."/>
            <person name="Bargiela R."/>
            <person name="Peplies J."/>
            <person name="Huws S.A."/>
            <person name="Newbold C.J."/>
            <person name="Golyshin P.N."/>
            <person name="Simon M.A."/>
            <person name="Lopez G."/>
            <person name="Yakimov M.M."/>
            <person name="Ferrer M."/>
        </authorList>
    </citation>
    <scope>NUCLEOTIDE SEQUENCE</scope>
</reference>
<dbReference type="AlphaFoldDB" id="J9GHN2"/>
<organism evidence="1">
    <name type="scientific">gut metagenome</name>
    <dbReference type="NCBI Taxonomy" id="749906"/>
    <lineage>
        <taxon>unclassified sequences</taxon>
        <taxon>metagenomes</taxon>
        <taxon>organismal metagenomes</taxon>
    </lineage>
</organism>
<proteinExistence type="predicted"/>
<feature type="non-terminal residue" evidence="1">
    <location>
        <position position="1"/>
    </location>
</feature>
<dbReference type="EMBL" id="AMCI01002972">
    <property type="protein sequence ID" value="EJX01408.1"/>
    <property type="molecule type" value="Genomic_DNA"/>
</dbReference>
<protein>
    <submittedName>
        <fullName evidence="1">Uncharacterized protein</fullName>
    </submittedName>
</protein>